<feature type="domain" description="FlgD Tudor-like" evidence="7">
    <location>
        <begin position="96"/>
        <end position="232"/>
    </location>
</feature>
<dbReference type="RefSeq" id="WP_188868038.1">
    <property type="nucleotide sequence ID" value="NZ_BMNW01000012.1"/>
</dbReference>
<protein>
    <recommendedName>
        <fullName evidence="2 5">Basal-body rod modification protein FlgD</fullName>
    </recommendedName>
</protein>
<dbReference type="Proteomes" id="UP000616499">
    <property type="component" value="Unassembled WGS sequence"/>
</dbReference>
<evidence type="ECO:0000256" key="2">
    <source>
        <dbReference type="ARBA" id="ARBA00016013"/>
    </source>
</evidence>
<dbReference type="Pfam" id="PF13861">
    <property type="entry name" value="FLgD_tudor"/>
    <property type="match status" value="1"/>
</dbReference>
<dbReference type="Pfam" id="PF03963">
    <property type="entry name" value="FlgD"/>
    <property type="match status" value="1"/>
</dbReference>
<accession>A0ABQ2H1I0</accession>
<keyword evidence="3 5" id="KW-1005">Bacterial flagellum biogenesis</keyword>
<evidence type="ECO:0000259" key="6">
    <source>
        <dbReference type="Pfam" id="PF13860"/>
    </source>
</evidence>
<dbReference type="Gene3D" id="2.60.40.4070">
    <property type="match status" value="1"/>
</dbReference>
<organism evidence="8 9">
    <name type="scientific">Pseudomonas asuensis</name>
    <dbReference type="NCBI Taxonomy" id="1825787"/>
    <lineage>
        <taxon>Bacteria</taxon>
        <taxon>Pseudomonadati</taxon>
        <taxon>Pseudomonadota</taxon>
        <taxon>Gammaproteobacteria</taxon>
        <taxon>Pseudomonadales</taxon>
        <taxon>Pseudomonadaceae</taxon>
        <taxon>Pseudomonas</taxon>
    </lineage>
</organism>
<evidence type="ECO:0000313" key="9">
    <source>
        <dbReference type="Proteomes" id="UP000616499"/>
    </source>
</evidence>
<evidence type="ECO:0000256" key="3">
    <source>
        <dbReference type="ARBA" id="ARBA00022795"/>
    </source>
</evidence>
<comment type="similarity">
    <text evidence="1 5">Belongs to the FlgD family.</text>
</comment>
<comment type="caution">
    <text evidence="8">The sequence shown here is derived from an EMBL/GenBank/DDBJ whole genome shotgun (WGS) entry which is preliminary data.</text>
</comment>
<evidence type="ECO:0000256" key="5">
    <source>
        <dbReference type="RuleBase" id="RU362076"/>
    </source>
</evidence>
<dbReference type="InterPro" id="IPR025965">
    <property type="entry name" value="FlgD/Vpr_Ig-like"/>
</dbReference>
<dbReference type="EMBL" id="BMNW01000012">
    <property type="protein sequence ID" value="GGM26577.1"/>
    <property type="molecule type" value="Genomic_DNA"/>
</dbReference>
<keyword evidence="9" id="KW-1185">Reference proteome</keyword>
<evidence type="ECO:0000256" key="4">
    <source>
        <dbReference type="ARBA" id="ARBA00024746"/>
    </source>
</evidence>
<comment type="function">
    <text evidence="4 5">Required for flagellar hook formation. May act as a scaffolding protein.</text>
</comment>
<evidence type="ECO:0000259" key="7">
    <source>
        <dbReference type="Pfam" id="PF13861"/>
    </source>
</evidence>
<reference evidence="9" key="1">
    <citation type="journal article" date="2019" name="Int. J. Syst. Evol. Microbiol.">
        <title>The Global Catalogue of Microorganisms (GCM) 10K type strain sequencing project: providing services to taxonomists for standard genome sequencing and annotation.</title>
        <authorList>
            <consortium name="The Broad Institute Genomics Platform"/>
            <consortium name="The Broad Institute Genome Sequencing Center for Infectious Disease"/>
            <person name="Wu L."/>
            <person name="Ma J."/>
        </authorList>
    </citation>
    <scope>NUCLEOTIDE SEQUENCE [LARGE SCALE GENOMIC DNA]</scope>
    <source>
        <strain evidence="9">JCM 13501</strain>
    </source>
</reference>
<gene>
    <name evidence="8" type="primary">flgD</name>
    <name evidence="8" type="ORF">GCM10009425_41460</name>
</gene>
<dbReference type="InterPro" id="IPR005648">
    <property type="entry name" value="FlgD"/>
</dbReference>
<name>A0ABQ2H1I0_9PSED</name>
<evidence type="ECO:0000313" key="8">
    <source>
        <dbReference type="EMBL" id="GGM26577.1"/>
    </source>
</evidence>
<proteinExistence type="inferred from homology"/>
<sequence length="236" mass="24281">MSTINTNTNNTGVAASALTSLTSTSSADSATSTDKKGSLGKDDFLQLLVTQLNNQNPLSPQDNSEFVAQLAQFSSVESLQNLNTSVNGIASNYQSSQALQASSLVGRSVIAQTGSSMVDTSKSFNGTLIMPAAGTNVSVSVYDTAGSLVKTIDLGSAQAGKSDFIWDGTDDKGNKLNAGVYSFKATAAIDETKQALTTYLPATVNSVTLGQDGGEMQLNLAGLGSVTLSQVQMIGQ</sequence>
<dbReference type="Gene3D" id="2.30.30.910">
    <property type="match status" value="1"/>
</dbReference>
<dbReference type="Pfam" id="PF13860">
    <property type="entry name" value="FlgD_ig"/>
    <property type="match status" value="1"/>
</dbReference>
<evidence type="ECO:0000256" key="1">
    <source>
        <dbReference type="ARBA" id="ARBA00010577"/>
    </source>
</evidence>
<feature type="domain" description="FlgD/Vpr Ig-like" evidence="6">
    <location>
        <begin position="119"/>
        <end position="188"/>
    </location>
</feature>
<dbReference type="InterPro" id="IPR025963">
    <property type="entry name" value="FLgD_Tudor"/>
</dbReference>